<evidence type="ECO:0000256" key="4">
    <source>
        <dbReference type="HAMAP-Rule" id="MF_00909"/>
    </source>
</evidence>
<dbReference type="InterPro" id="IPR000158">
    <property type="entry name" value="Cell_div_FtsZ"/>
</dbReference>
<comment type="function">
    <text evidence="4 6">Essential cell division protein that forms a contractile ring structure (Z ring) at the future cell division site. The regulation of the ring assembly controls the timing and the location of cell division. One of the functions of the FtsZ ring is to recruit other cell division proteins to the septum to produce a new cell wall between the dividing cells. Binds GTP and shows GTPase activity.</text>
</comment>
<keyword evidence="4 6" id="KW-0717">Septation</keyword>
<dbReference type="PROSITE" id="PS01135">
    <property type="entry name" value="FTSZ_2"/>
    <property type="match status" value="1"/>
</dbReference>
<keyword evidence="2 4" id="KW-0547">Nucleotide-binding</keyword>
<keyword evidence="3 4" id="KW-0342">GTP-binding</keyword>
<evidence type="ECO:0000313" key="11">
    <source>
        <dbReference type="Proteomes" id="UP001501727"/>
    </source>
</evidence>
<dbReference type="SMART" id="SM00864">
    <property type="entry name" value="Tubulin"/>
    <property type="match status" value="1"/>
</dbReference>
<evidence type="ECO:0000313" key="10">
    <source>
        <dbReference type="EMBL" id="GAA3933899.1"/>
    </source>
</evidence>
<name>A0ABP7N2L2_9GAMM</name>
<gene>
    <name evidence="4 10" type="primary">ftsZ</name>
    <name evidence="10" type="ORF">GCM10022229_29820</name>
</gene>
<feature type="binding site" evidence="4">
    <location>
        <begin position="23"/>
        <end position="27"/>
    </location>
    <ligand>
        <name>GTP</name>
        <dbReference type="ChEBI" id="CHEBI:37565"/>
    </ligand>
</feature>
<dbReference type="InterPro" id="IPR018316">
    <property type="entry name" value="Tubulin/FtsZ_2-layer-sand-dom"/>
</dbReference>
<dbReference type="InterPro" id="IPR037103">
    <property type="entry name" value="Tubulin/FtsZ-like_C"/>
</dbReference>
<feature type="domain" description="Tubulin/FtsZ GTPase" evidence="8">
    <location>
        <begin position="15"/>
        <end position="207"/>
    </location>
</feature>
<dbReference type="SMART" id="SM00865">
    <property type="entry name" value="Tubulin_C"/>
    <property type="match status" value="1"/>
</dbReference>
<evidence type="ECO:0000256" key="2">
    <source>
        <dbReference type="ARBA" id="ARBA00022741"/>
    </source>
</evidence>
<comment type="subcellular location">
    <subcellularLocation>
        <location evidence="4">Cytoplasm</location>
    </subcellularLocation>
    <text evidence="4">Assembles at midcell at the inner surface of the cytoplasmic membrane.</text>
</comment>
<evidence type="ECO:0000256" key="5">
    <source>
        <dbReference type="NCBIfam" id="TIGR00065"/>
    </source>
</evidence>
<keyword evidence="4 6" id="KW-0132">Cell division</keyword>
<dbReference type="SUPFAM" id="SSF55307">
    <property type="entry name" value="Tubulin C-terminal domain-like"/>
    <property type="match status" value="1"/>
</dbReference>
<evidence type="ECO:0000256" key="7">
    <source>
        <dbReference type="SAM" id="MobiDB-lite"/>
    </source>
</evidence>
<dbReference type="InterPro" id="IPR036525">
    <property type="entry name" value="Tubulin/FtsZ_GTPase_sf"/>
</dbReference>
<dbReference type="HAMAP" id="MF_00909">
    <property type="entry name" value="FtsZ"/>
    <property type="match status" value="1"/>
</dbReference>
<organism evidence="10 11">
    <name type="scientific">Luteimonas lutimaris</name>
    <dbReference type="NCBI Taxonomy" id="698645"/>
    <lineage>
        <taxon>Bacteria</taxon>
        <taxon>Pseudomonadati</taxon>
        <taxon>Pseudomonadota</taxon>
        <taxon>Gammaproteobacteria</taxon>
        <taxon>Lysobacterales</taxon>
        <taxon>Lysobacteraceae</taxon>
        <taxon>Luteimonas</taxon>
    </lineage>
</organism>
<feature type="compositionally biased region" description="Low complexity" evidence="7">
    <location>
        <begin position="385"/>
        <end position="397"/>
    </location>
</feature>
<dbReference type="InterPro" id="IPR008280">
    <property type="entry name" value="Tub_FtsZ_C"/>
</dbReference>
<dbReference type="InterPro" id="IPR045061">
    <property type="entry name" value="FtsZ/CetZ"/>
</dbReference>
<feature type="binding site" evidence="4">
    <location>
        <begin position="110"/>
        <end position="112"/>
    </location>
    <ligand>
        <name>GTP</name>
        <dbReference type="ChEBI" id="CHEBI:37565"/>
    </ligand>
</feature>
<dbReference type="Pfam" id="PF12327">
    <property type="entry name" value="FtsZ_C"/>
    <property type="match status" value="1"/>
</dbReference>
<keyword evidence="11" id="KW-1185">Reference proteome</keyword>
<sequence>MAHFELVEKMAPNANIKVIGVGGGGGNAVAHMVSSSVDGVEFITANTDSQAIRNCGAKLQLQLGQNVTKGLGAGANPEVGRQAALEDREQVMDALQGADMVFITAGMGGGTGTGAAPVVAQLAKEMGILTVAVVTKPFPFEGRRRMQVALKGIDELGQHCDSLITIPNEKLITVLGRNATMIQAFRAANDVLLGAVQGIADLIVRPGLINVDFADVRTVMSEMGLAMMGTGTARGDDRAQAAAEAAIQNPLLDDVNLAGANGILVNITAGGDFTMAEFDEVGRTVENFGSEDATIVIGTVLDPDMQDEVRVTVVATGLNRNAGRQTGRHEDRGFGHDIVRKPQVELVRSQGRRDGTTGMLIDDEPTAFNPGNSIASTLRGRTDAGEAAAPSAPATAELPGDSSYLDIPAFLRRQAD</sequence>
<keyword evidence="4 6" id="KW-0131">Cell cycle</keyword>
<comment type="similarity">
    <text evidence="1 4 6">Belongs to the FtsZ family.</text>
</comment>
<feature type="binding site" evidence="4">
    <location>
        <position position="141"/>
    </location>
    <ligand>
        <name>GTP</name>
        <dbReference type="ChEBI" id="CHEBI:37565"/>
    </ligand>
</feature>
<dbReference type="RefSeq" id="WP_344760823.1">
    <property type="nucleotide sequence ID" value="NZ_BAAAZU010000031.1"/>
</dbReference>
<dbReference type="PRINTS" id="PR00423">
    <property type="entry name" value="CELLDVISFTSZ"/>
</dbReference>
<protein>
    <recommendedName>
        <fullName evidence="4 5">Cell division protein FtsZ</fullName>
    </recommendedName>
</protein>
<accession>A0ABP7N2L2</accession>
<dbReference type="GO" id="GO:0051301">
    <property type="term" value="P:cell division"/>
    <property type="evidence" value="ECO:0007669"/>
    <property type="project" value="UniProtKB-KW"/>
</dbReference>
<dbReference type="EMBL" id="BAAAZU010000031">
    <property type="protein sequence ID" value="GAA3933899.1"/>
    <property type="molecule type" value="Genomic_DNA"/>
</dbReference>
<proteinExistence type="inferred from homology"/>
<feature type="domain" description="Tubulin/FtsZ 2-layer sandwich" evidence="9">
    <location>
        <begin position="209"/>
        <end position="327"/>
    </location>
</feature>
<dbReference type="Gene3D" id="3.40.50.1440">
    <property type="entry name" value="Tubulin/FtsZ, GTPase domain"/>
    <property type="match status" value="1"/>
</dbReference>
<dbReference type="PANTHER" id="PTHR30314">
    <property type="entry name" value="CELL DIVISION PROTEIN FTSZ-RELATED"/>
    <property type="match status" value="1"/>
</dbReference>
<dbReference type="InterPro" id="IPR003008">
    <property type="entry name" value="Tubulin_FtsZ_GTPase"/>
</dbReference>
<dbReference type="InterPro" id="IPR024757">
    <property type="entry name" value="FtsZ_C"/>
</dbReference>
<reference evidence="11" key="1">
    <citation type="journal article" date="2019" name="Int. J. Syst. Evol. Microbiol.">
        <title>The Global Catalogue of Microorganisms (GCM) 10K type strain sequencing project: providing services to taxonomists for standard genome sequencing and annotation.</title>
        <authorList>
            <consortium name="The Broad Institute Genomics Platform"/>
            <consortium name="The Broad Institute Genome Sequencing Center for Infectious Disease"/>
            <person name="Wu L."/>
            <person name="Ma J."/>
        </authorList>
    </citation>
    <scope>NUCLEOTIDE SEQUENCE [LARGE SCALE GENOMIC DNA]</scope>
    <source>
        <strain evidence="11">JCM 16916</strain>
    </source>
</reference>
<comment type="caution">
    <text evidence="10">The sequence shown here is derived from an EMBL/GenBank/DDBJ whole genome shotgun (WGS) entry which is preliminary data.</text>
</comment>
<comment type="subunit">
    <text evidence="4">Homodimer. Polymerizes to form a dynamic ring structure in a strictly GTP-dependent manner. Interacts directly with several other division proteins.</text>
</comment>
<dbReference type="CDD" id="cd02201">
    <property type="entry name" value="FtsZ_type1"/>
    <property type="match status" value="1"/>
</dbReference>
<evidence type="ECO:0000256" key="6">
    <source>
        <dbReference type="RuleBase" id="RU000631"/>
    </source>
</evidence>
<dbReference type="Proteomes" id="UP001501727">
    <property type="component" value="Unassembled WGS sequence"/>
</dbReference>
<feature type="region of interest" description="Disordered" evidence="7">
    <location>
        <begin position="350"/>
        <end position="404"/>
    </location>
</feature>
<dbReference type="NCBIfam" id="TIGR00065">
    <property type="entry name" value="ftsZ"/>
    <property type="match status" value="1"/>
</dbReference>
<feature type="binding site" evidence="4">
    <location>
        <position position="145"/>
    </location>
    <ligand>
        <name>GTP</name>
        <dbReference type="ChEBI" id="CHEBI:37565"/>
    </ligand>
</feature>
<evidence type="ECO:0000256" key="3">
    <source>
        <dbReference type="ARBA" id="ARBA00023134"/>
    </source>
</evidence>
<evidence type="ECO:0000256" key="1">
    <source>
        <dbReference type="ARBA" id="ARBA00009690"/>
    </source>
</evidence>
<dbReference type="Gene3D" id="3.30.1330.20">
    <property type="entry name" value="Tubulin/FtsZ, C-terminal domain"/>
    <property type="match status" value="1"/>
</dbReference>
<dbReference type="PANTHER" id="PTHR30314:SF3">
    <property type="entry name" value="MITOCHONDRIAL DIVISION PROTEIN FSZA"/>
    <property type="match status" value="1"/>
</dbReference>
<keyword evidence="4" id="KW-0963">Cytoplasm</keyword>
<dbReference type="Pfam" id="PF00091">
    <property type="entry name" value="Tubulin"/>
    <property type="match status" value="1"/>
</dbReference>
<dbReference type="InterPro" id="IPR020805">
    <property type="entry name" value="Cell_div_FtsZ_CS"/>
</dbReference>
<dbReference type="SUPFAM" id="SSF52490">
    <property type="entry name" value="Tubulin nucleotide-binding domain-like"/>
    <property type="match status" value="1"/>
</dbReference>
<evidence type="ECO:0000259" key="9">
    <source>
        <dbReference type="SMART" id="SM00865"/>
    </source>
</evidence>
<feature type="binding site" evidence="4">
    <location>
        <position position="189"/>
    </location>
    <ligand>
        <name>GTP</name>
        <dbReference type="ChEBI" id="CHEBI:37565"/>
    </ligand>
</feature>
<evidence type="ECO:0000259" key="8">
    <source>
        <dbReference type="SMART" id="SM00864"/>
    </source>
</evidence>